<reference evidence="1 2" key="1">
    <citation type="submission" date="2019-07" db="EMBL/GenBank/DDBJ databases">
        <title>Draft genome assembly of a fouling barnacle, Amphibalanus amphitrite (Darwin, 1854): The first reference genome for Thecostraca.</title>
        <authorList>
            <person name="Kim W."/>
        </authorList>
    </citation>
    <scope>NUCLEOTIDE SEQUENCE [LARGE SCALE GENOMIC DNA]</scope>
    <source>
        <strain evidence="1">SNU_AA5</strain>
        <tissue evidence="1">Soma without cirri and trophi</tissue>
    </source>
</reference>
<dbReference type="EMBL" id="VIIS01001948">
    <property type="protein sequence ID" value="KAF0290507.1"/>
    <property type="molecule type" value="Genomic_DNA"/>
</dbReference>
<dbReference type="Proteomes" id="UP000440578">
    <property type="component" value="Unassembled WGS sequence"/>
</dbReference>
<comment type="caution">
    <text evidence="1">The sequence shown here is derived from an EMBL/GenBank/DDBJ whole genome shotgun (WGS) entry which is preliminary data.</text>
</comment>
<dbReference type="AlphaFoldDB" id="A0A6A4V2J0"/>
<sequence>MHGTVKLSAWEEPKDEAVVVVRKNSIGDEAPLTTDPTAPLRLGYAPTTARYARLRSVTDGYGRPPRRTRYLAQH</sequence>
<gene>
    <name evidence="1" type="ORF">FJT64_011301</name>
</gene>
<keyword evidence="2" id="KW-1185">Reference proteome</keyword>
<accession>A0A6A4V2J0</accession>
<name>A0A6A4V2J0_AMPAM</name>
<evidence type="ECO:0000313" key="2">
    <source>
        <dbReference type="Proteomes" id="UP000440578"/>
    </source>
</evidence>
<evidence type="ECO:0000313" key="1">
    <source>
        <dbReference type="EMBL" id="KAF0290507.1"/>
    </source>
</evidence>
<protein>
    <submittedName>
        <fullName evidence="1">Uncharacterized protein</fullName>
    </submittedName>
</protein>
<organism evidence="1 2">
    <name type="scientific">Amphibalanus amphitrite</name>
    <name type="common">Striped barnacle</name>
    <name type="synonym">Balanus amphitrite</name>
    <dbReference type="NCBI Taxonomy" id="1232801"/>
    <lineage>
        <taxon>Eukaryota</taxon>
        <taxon>Metazoa</taxon>
        <taxon>Ecdysozoa</taxon>
        <taxon>Arthropoda</taxon>
        <taxon>Crustacea</taxon>
        <taxon>Multicrustacea</taxon>
        <taxon>Cirripedia</taxon>
        <taxon>Thoracica</taxon>
        <taxon>Thoracicalcarea</taxon>
        <taxon>Balanomorpha</taxon>
        <taxon>Balanoidea</taxon>
        <taxon>Balanidae</taxon>
        <taxon>Amphibalaninae</taxon>
        <taxon>Amphibalanus</taxon>
    </lineage>
</organism>
<proteinExistence type="predicted"/>